<feature type="region of interest" description="Disordered" evidence="1">
    <location>
        <begin position="1"/>
        <end position="48"/>
    </location>
</feature>
<sequence length="133" mass="15129">MCLPLHPRGQRVRLPATPNPNHSRPVDTQAAREDNSAFSSNRKRARPGHHVRASLFSPVYLYLYKCCIFNKDVDVSTIPPSSPTPYAFVFFPLLSFRFHFPLPHRLPRFLRFVKKGTGAAMRRPEVEAEAEAG</sequence>
<accession>A0A426Z4M9</accession>
<evidence type="ECO:0000256" key="1">
    <source>
        <dbReference type="SAM" id="MobiDB-lite"/>
    </source>
</evidence>
<reference evidence="2 3" key="1">
    <citation type="journal article" date="2014" name="Agronomy (Basel)">
        <title>A Draft Genome Sequence for Ensete ventricosum, the Drought-Tolerant Tree Against Hunger.</title>
        <authorList>
            <person name="Harrison J."/>
            <person name="Moore K.A."/>
            <person name="Paszkiewicz K."/>
            <person name="Jones T."/>
            <person name="Grant M."/>
            <person name="Ambacheew D."/>
            <person name="Muzemil S."/>
            <person name="Studholme D.J."/>
        </authorList>
    </citation>
    <scope>NUCLEOTIDE SEQUENCE [LARGE SCALE GENOMIC DNA]</scope>
</reference>
<organism evidence="2 3">
    <name type="scientific">Ensete ventricosum</name>
    <name type="common">Abyssinian banana</name>
    <name type="synonym">Musa ensete</name>
    <dbReference type="NCBI Taxonomy" id="4639"/>
    <lineage>
        <taxon>Eukaryota</taxon>
        <taxon>Viridiplantae</taxon>
        <taxon>Streptophyta</taxon>
        <taxon>Embryophyta</taxon>
        <taxon>Tracheophyta</taxon>
        <taxon>Spermatophyta</taxon>
        <taxon>Magnoliopsida</taxon>
        <taxon>Liliopsida</taxon>
        <taxon>Zingiberales</taxon>
        <taxon>Musaceae</taxon>
        <taxon>Ensete</taxon>
    </lineage>
</organism>
<dbReference type="EMBL" id="AMZH03008469">
    <property type="protein sequence ID" value="RRT58883.1"/>
    <property type="molecule type" value="Genomic_DNA"/>
</dbReference>
<proteinExistence type="predicted"/>
<dbReference type="AlphaFoldDB" id="A0A426Z4M9"/>
<dbReference type="Proteomes" id="UP000287651">
    <property type="component" value="Unassembled WGS sequence"/>
</dbReference>
<evidence type="ECO:0000313" key="3">
    <source>
        <dbReference type="Proteomes" id="UP000287651"/>
    </source>
</evidence>
<protein>
    <submittedName>
        <fullName evidence="2">Uncharacterized protein</fullName>
    </submittedName>
</protein>
<name>A0A426Z4M9_ENSVE</name>
<comment type="caution">
    <text evidence="2">The sequence shown here is derived from an EMBL/GenBank/DDBJ whole genome shotgun (WGS) entry which is preliminary data.</text>
</comment>
<evidence type="ECO:0000313" key="2">
    <source>
        <dbReference type="EMBL" id="RRT58883.1"/>
    </source>
</evidence>
<gene>
    <name evidence="2" type="ORF">B296_00027053</name>
</gene>